<accession>A0A1T2KNE5</accession>
<evidence type="ECO:0000313" key="2">
    <source>
        <dbReference type="Proteomes" id="UP000190896"/>
    </source>
</evidence>
<protein>
    <submittedName>
        <fullName evidence="1">Uncharacterized protein</fullName>
    </submittedName>
</protein>
<evidence type="ECO:0000313" key="1">
    <source>
        <dbReference type="EMBL" id="OOZ34398.1"/>
    </source>
</evidence>
<comment type="caution">
    <text evidence="1">The sequence shown here is derived from an EMBL/GenBank/DDBJ whole genome shotgun (WGS) entry which is preliminary data.</text>
</comment>
<dbReference type="AlphaFoldDB" id="A0A1T2KNE5"/>
<name>A0A1T2KNE5_9GAMM</name>
<gene>
    <name evidence="1" type="ORF">BOW51_12165</name>
</gene>
<sequence>MSVYTEGEVTMGDVSLIRDYLDQFDQPVPVLLIRQSNYSLSFEVQQALKNEGPSRFKAFAYVERSPEDRVYSEMAEATYMRDVPVN</sequence>
<proteinExistence type="predicted"/>
<reference evidence="1 2" key="1">
    <citation type="submission" date="2016-11" db="EMBL/GenBank/DDBJ databases">
        <title>Mixed transmission modes and dynamic genome evolution in an obligate animal-bacterial symbiosis.</title>
        <authorList>
            <person name="Russell S.L."/>
            <person name="Corbett-Detig R.B."/>
            <person name="Cavanaugh C.M."/>
        </authorList>
    </citation>
    <scope>NUCLEOTIDE SEQUENCE [LARGE SCALE GENOMIC DNA]</scope>
    <source>
        <strain evidence="1">Se-Cadez</strain>
    </source>
</reference>
<dbReference type="EMBL" id="MPRJ01000112">
    <property type="protein sequence ID" value="OOZ34398.1"/>
    <property type="molecule type" value="Genomic_DNA"/>
</dbReference>
<keyword evidence="2" id="KW-1185">Reference proteome</keyword>
<organism evidence="1 2">
    <name type="scientific">Solemya velesiana gill symbiont</name>
    <dbReference type="NCBI Taxonomy" id="1918948"/>
    <lineage>
        <taxon>Bacteria</taxon>
        <taxon>Pseudomonadati</taxon>
        <taxon>Pseudomonadota</taxon>
        <taxon>Gammaproteobacteria</taxon>
        <taxon>sulfur-oxidizing symbionts</taxon>
    </lineage>
</organism>
<dbReference type="Proteomes" id="UP000190896">
    <property type="component" value="Unassembled WGS sequence"/>
</dbReference>